<evidence type="ECO:0000313" key="2">
    <source>
        <dbReference type="Proteomes" id="UP000832041"/>
    </source>
</evidence>
<dbReference type="EMBL" id="CP051627">
    <property type="protein sequence ID" value="UPT20489.1"/>
    <property type="molecule type" value="Genomic_DNA"/>
</dbReference>
<protein>
    <submittedName>
        <fullName evidence="1">Alpha/beta hydrolase</fullName>
    </submittedName>
</protein>
<accession>A0ABY4KZ44</accession>
<reference evidence="1 2" key="1">
    <citation type="submission" date="2020-04" db="EMBL/GenBank/DDBJ databases">
        <title>Thermobifida alba genome sequencing and assembly.</title>
        <authorList>
            <person name="Luzics S."/>
            <person name="Horvath B."/>
            <person name="Nagy I."/>
            <person name="Toth A."/>
            <person name="Nagy I."/>
            <person name="Kukolya J."/>
        </authorList>
    </citation>
    <scope>NUCLEOTIDE SEQUENCE [LARGE SCALE GENOMIC DNA]</scope>
    <source>
        <strain evidence="1 2">DSM 43795</strain>
    </source>
</reference>
<evidence type="ECO:0000313" key="1">
    <source>
        <dbReference type="EMBL" id="UPT20489.1"/>
    </source>
</evidence>
<dbReference type="InterPro" id="IPR050471">
    <property type="entry name" value="AB_hydrolase"/>
</dbReference>
<sequence length="254" mass="26592">MNLGIDAPDRLATTALPDGRRLGWAQWGRDDARPVLFFSGSAMGRSLGFGTHLLTERNLRLIAVERPGVGASDPLPGRTLTDWTHDVRNLAAALHLSGFTIVGFSHGALFALACAAAGIGEAVAVVSGTDDLAHPDLAALLDAAATDRAVYTSPGFASAYRACLAEGLARGAAGYARDLVLAFTPWPFDPAHTTVPVDLWYGAHDNTTVHSPDLGATLAIRIPEARRHLVADAGGSLLWTHAGRILDSLLSASC</sequence>
<dbReference type="InterPro" id="IPR029058">
    <property type="entry name" value="AB_hydrolase_fold"/>
</dbReference>
<dbReference type="SUPFAM" id="SSF53474">
    <property type="entry name" value="alpha/beta-Hydrolases"/>
    <property type="match status" value="1"/>
</dbReference>
<keyword evidence="2" id="KW-1185">Reference proteome</keyword>
<dbReference type="GO" id="GO:0016787">
    <property type="term" value="F:hydrolase activity"/>
    <property type="evidence" value="ECO:0007669"/>
    <property type="project" value="UniProtKB-KW"/>
</dbReference>
<dbReference type="Gene3D" id="3.40.50.1820">
    <property type="entry name" value="alpha/beta hydrolase"/>
    <property type="match status" value="1"/>
</dbReference>
<proteinExistence type="predicted"/>
<keyword evidence="1" id="KW-0378">Hydrolase</keyword>
<dbReference type="Proteomes" id="UP000832041">
    <property type="component" value="Chromosome"/>
</dbReference>
<dbReference type="RefSeq" id="WP_248592746.1">
    <property type="nucleotide sequence ID" value="NZ_BAABEB010000012.1"/>
</dbReference>
<name>A0ABY4KZ44_THEAE</name>
<dbReference type="PANTHER" id="PTHR43433">
    <property type="entry name" value="HYDROLASE, ALPHA/BETA FOLD FAMILY PROTEIN"/>
    <property type="match status" value="1"/>
</dbReference>
<organism evidence="1 2">
    <name type="scientific">Thermobifida alba</name>
    <name type="common">Thermomonospora alba</name>
    <dbReference type="NCBI Taxonomy" id="53522"/>
    <lineage>
        <taxon>Bacteria</taxon>
        <taxon>Bacillati</taxon>
        <taxon>Actinomycetota</taxon>
        <taxon>Actinomycetes</taxon>
        <taxon>Streptosporangiales</taxon>
        <taxon>Nocardiopsidaceae</taxon>
        <taxon>Thermobifida</taxon>
    </lineage>
</organism>
<dbReference type="PANTHER" id="PTHR43433:SF10">
    <property type="entry name" value="AB HYDROLASE-1 DOMAIN-CONTAINING PROTEIN"/>
    <property type="match status" value="1"/>
</dbReference>
<gene>
    <name evidence="1" type="ORF">FOF52_05475</name>
</gene>